<evidence type="ECO:0000313" key="11">
    <source>
        <dbReference type="Proteomes" id="UP001172102"/>
    </source>
</evidence>
<accession>A0AA40E9N3</accession>
<evidence type="ECO:0000256" key="5">
    <source>
        <dbReference type="ARBA" id="ARBA00022833"/>
    </source>
</evidence>
<evidence type="ECO:0000256" key="6">
    <source>
        <dbReference type="ARBA" id="ARBA00023049"/>
    </source>
</evidence>
<dbReference type="Gene3D" id="1.10.1380.10">
    <property type="entry name" value="Neutral endopeptidase , domain2"/>
    <property type="match status" value="1"/>
</dbReference>
<dbReference type="SUPFAM" id="SSF55486">
    <property type="entry name" value="Metalloproteases ('zincins'), catalytic domain"/>
    <property type="match status" value="1"/>
</dbReference>
<dbReference type="InterPro" id="IPR024079">
    <property type="entry name" value="MetalloPept_cat_dom_sf"/>
</dbReference>
<dbReference type="PROSITE" id="PS51885">
    <property type="entry name" value="NEPRILYSIN"/>
    <property type="match status" value="1"/>
</dbReference>
<keyword evidence="2" id="KW-0645">Protease</keyword>
<feature type="signal peptide" evidence="7">
    <location>
        <begin position="1"/>
        <end position="17"/>
    </location>
</feature>
<dbReference type="Gene3D" id="3.40.390.10">
    <property type="entry name" value="Collagenase (Catalytic Domain)"/>
    <property type="match status" value="1"/>
</dbReference>
<sequence>MANSSLCLTPACLQVSALLVNQIAINWDKMDPCTDFDKMVCSRYTETNGDDSTIFTKLRGLNHRVLRTMLESPYEKAVGYQTIPWNNTFPRNSVDEANFNMLRRDYLSCMDVDAIEALGGKPITDLLGSLNGIWPIDSKDLKTKISKPDYERINQAVYFLEDIGVNTFTTSGILPDRENPKFPAIYISVPDLPEKNTSVYADPVAVKDYADLIAATFLAGFYPANLSSTSAESIGKGIADLETEIAALESVFDFDRNDRYNITSLKSVIPAPATPDKLITSLLPSGYAPEKASILVKGGPLWGTNLSQILASHPKTIVQSWLVWKTVFSFKDHIRGHAQLAKLLPPLKTSQERYSQCLDHTDTSLRLIQGRFYVSATYPDSVRKDADTLAADLRNQFKLRLKELPWMGEDAKKRAAKKVDNMVQNIGYPISLGVDTRSPESLAAYYKGFNITDNYFANILASRRFENLKTYRTVGQPVDRGAMDISSTAPAIANAAYVAIHNSMNIPAGFSQLPVFGEGLPAYVTYGGLGAVVGHELLHGFDTDGRLYDENAAPVSWWDNKTIAAYEEKQECFVDQYDKYEFPLPGGKTGNTDGEKTLAENLSDAGGLRIAFDAFRALQKKNGPDLLLPGLERFTQDQLFFIFYANIWCSSETPETNLIARPQDVHAYNPHRILGGIANSRGFREAFKCKVKEPTCELF</sequence>
<dbReference type="EMBL" id="JAUKUA010000001">
    <property type="protein sequence ID" value="KAK0731960.1"/>
    <property type="molecule type" value="Genomic_DNA"/>
</dbReference>
<dbReference type="InterPro" id="IPR000718">
    <property type="entry name" value="Peptidase_M13"/>
</dbReference>
<evidence type="ECO:0000256" key="3">
    <source>
        <dbReference type="ARBA" id="ARBA00022723"/>
    </source>
</evidence>
<gene>
    <name evidence="10" type="ORF">B0H67DRAFT_640281</name>
</gene>
<dbReference type="AlphaFoldDB" id="A0AA40E9N3"/>
<feature type="domain" description="Peptidase M13 N-terminal" evidence="9">
    <location>
        <begin position="32"/>
        <end position="429"/>
    </location>
</feature>
<dbReference type="GO" id="GO:0016485">
    <property type="term" value="P:protein processing"/>
    <property type="evidence" value="ECO:0007669"/>
    <property type="project" value="TreeGrafter"/>
</dbReference>
<dbReference type="PANTHER" id="PTHR11733:SF237">
    <property type="entry name" value="NEPRILYSIN-LIKE 4"/>
    <property type="match status" value="1"/>
</dbReference>
<evidence type="ECO:0000256" key="4">
    <source>
        <dbReference type="ARBA" id="ARBA00022801"/>
    </source>
</evidence>
<evidence type="ECO:0000256" key="1">
    <source>
        <dbReference type="ARBA" id="ARBA00001947"/>
    </source>
</evidence>
<name>A0AA40E9N3_9PEZI</name>
<keyword evidence="4" id="KW-0378">Hydrolase</keyword>
<evidence type="ECO:0000259" key="8">
    <source>
        <dbReference type="Pfam" id="PF01431"/>
    </source>
</evidence>
<keyword evidence="6" id="KW-0482">Metalloprotease</keyword>
<dbReference type="InterPro" id="IPR042089">
    <property type="entry name" value="Peptidase_M13_dom_2"/>
</dbReference>
<evidence type="ECO:0000313" key="10">
    <source>
        <dbReference type="EMBL" id="KAK0731960.1"/>
    </source>
</evidence>
<dbReference type="Proteomes" id="UP001172102">
    <property type="component" value="Unassembled WGS sequence"/>
</dbReference>
<feature type="chain" id="PRO_5041347361" evidence="7">
    <location>
        <begin position="18"/>
        <end position="699"/>
    </location>
</feature>
<reference evidence="10" key="1">
    <citation type="submission" date="2023-06" db="EMBL/GenBank/DDBJ databases">
        <title>Genome-scale phylogeny and comparative genomics of the fungal order Sordariales.</title>
        <authorList>
            <consortium name="Lawrence Berkeley National Laboratory"/>
            <person name="Hensen N."/>
            <person name="Bonometti L."/>
            <person name="Westerberg I."/>
            <person name="Brannstrom I.O."/>
            <person name="Guillou S."/>
            <person name="Cros-Aarteil S."/>
            <person name="Calhoun S."/>
            <person name="Haridas S."/>
            <person name="Kuo A."/>
            <person name="Mondo S."/>
            <person name="Pangilinan J."/>
            <person name="Riley R."/>
            <person name="Labutti K."/>
            <person name="Andreopoulos B."/>
            <person name="Lipzen A."/>
            <person name="Chen C."/>
            <person name="Yanf M."/>
            <person name="Daum C."/>
            <person name="Ng V."/>
            <person name="Clum A."/>
            <person name="Steindorff A."/>
            <person name="Ohm R."/>
            <person name="Martin F."/>
            <person name="Silar P."/>
            <person name="Natvig D."/>
            <person name="Lalanne C."/>
            <person name="Gautier V."/>
            <person name="Ament-Velasquez S.L."/>
            <person name="Kruys A."/>
            <person name="Hutchinson M.I."/>
            <person name="Powell A.J."/>
            <person name="Barry K."/>
            <person name="Miller A.N."/>
            <person name="Grigoriev I.V."/>
            <person name="Debuchy R."/>
            <person name="Gladieux P."/>
            <person name="Thoren M.H."/>
            <person name="Johannesson H."/>
        </authorList>
    </citation>
    <scope>NUCLEOTIDE SEQUENCE</scope>
    <source>
        <strain evidence="10">SMH4607-1</strain>
    </source>
</reference>
<keyword evidence="11" id="KW-1185">Reference proteome</keyword>
<dbReference type="GO" id="GO:0004222">
    <property type="term" value="F:metalloendopeptidase activity"/>
    <property type="evidence" value="ECO:0007669"/>
    <property type="project" value="InterPro"/>
</dbReference>
<evidence type="ECO:0000256" key="2">
    <source>
        <dbReference type="ARBA" id="ARBA00022670"/>
    </source>
</evidence>
<evidence type="ECO:0000259" key="9">
    <source>
        <dbReference type="Pfam" id="PF05649"/>
    </source>
</evidence>
<keyword evidence="3" id="KW-0479">Metal-binding</keyword>
<dbReference type="InterPro" id="IPR008753">
    <property type="entry name" value="Peptidase_M13_N"/>
</dbReference>
<dbReference type="Pfam" id="PF05649">
    <property type="entry name" value="Peptidase_M13_N"/>
    <property type="match status" value="1"/>
</dbReference>
<keyword evidence="5" id="KW-0862">Zinc</keyword>
<dbReference type="Pfam" id="PF01431">
    <property type="entry name" value="Peptidase_M13"/>
    <property type="match status" value="1"/>
</dbReference>
<evidence type="ECO:0000256" key="7">
    <source>
        <dbReference type="SAM" id="SignalP"/>
    </source>
</evidence>
<keyword evidence="7" id="KW-0732">Signal</keyword>
<protein>
    <submittedName>
        <fullName evidence="10">Uncharacterized protein</fullName>
    </submittedName>
</protein>
<dbReference type="InterPro" id="IPR018497">
    <property type="entry name" value="Peptidase_M13_C"/>
</dbReference>
<dbReference type="PRINTS" id="PR00786">
    <property type="entry name" value="NEPRILYSIN"/>
</dbReference>
<dbReference type="GO" id="GO:0005886">
    <property type="term" value="C:plasma membrane"/>
    <property type="evidence" value="ECO:0007669"/>
    <property type="project" value="TreeGrafter"/>
</dbReference>
<proteinExistence type="predicted"/>
<organism evidence="10 11">
    <name type="scientific">Lasiosphaeris hirsuta</name>
    <dbReference type="NCBI Taxonomy" id="260670"/>
    <lineage>
        <taxon>Eukaryota</taxon>
        <taxon>Fungi</taxon>
        <taxon>Dikarya</taxon>
        <taxon>Ascomycota</taxon>
        <taxon>Pezizomycotina</taxon>
        <taxon>Sordariomycetes</taxon>
        <taxon>Sordariomycetidae</taxon>
        <taxon>Sordariales</taxon>
        <taxon>Lasiosphaeriaceae</taxon>
        <taxon>Lasiosphaeris</taxon>
    </lineage>
</organism>
<dbReference type="GO" id="GO:0046872">
    <property type="term" value="F:metal ion binding"/>
    <property type="evidence" value="ECO:0007669"/>
    <property type="project" value="UniProtKB-KW"/>
</dbReference>
<feature type="domain" description="Peptidase M13 C-terminal" evidence="8">
    <location>
        <begin position="494"/>
        <end position="693"/>
    </location>
</feature>
<dbReference type="CDD" id="cd08662">
    <property type="entry name" value="M13"/>
    <property type="match status" value="1"/>
</dbReference>
<comment type="cofactor">
    <cofactor evidence="1">
        <name>Zn(2+)</name>
        <dbReference type="ChEBI" id="CHEBI:29105"/>
    </cofactor>
</comment>
<comment type="caution">
    <text evidence="10">The sequence shown here is derived from an EMBL/GenBank/DDBJ whole genome shotgun (WGS) entry which is preliminary data.</text>
</comment>
<dbReference type="PANTHER" id="PTHR11733">
    <property type="entry name" value="ZINC METALLOPROTEASE FAMILY M13 NEPRILYSIN-RELATED"/>
    <property type="match status" value="1"/>
</dbReference>